<proteinExistence type="predicted"/>
<keyword evidence="3" id="KW-0732">Signal</keyword>
<keyword evidence="1 2" id="KW-0193">Cuticle</keyword>
<dbReference type="PANTHER" id="PTHR12236:SF79">
    <property type="entry name" value="CUTICULAR PROTEIN 50CB-RELATED"/>
    <property type="match status" value="1"/>
</dbReference>
<dbReference type="InterPro" id="IPR031311">
    <property type="entry name" value="CHIT_BIND_RR_consensus"/>
</dbReference>
<evidence type="ECO:0000313" key="4">
    <source>
        <dbReference type="EMBL" id="KAK3873319.1"/>
    </source>
</evidence>
<dbReference type="AlphaFoldDB" id="A0AAE1FGT1"/>
<organism evidence="4 5">
    <name type="scientific">Petrolisthes cinctipes</name>
    <name type="common">Flat porcelain crab</name>
    <dbReference type="NCBI Taxonomy" id="88211"/>
    <lineage>
        <taxon>Eukaryota</taxon>
        <taxon>Metazoa</taxon>
        <taxon>Ecdysozoa</taxon>
        <taxon>Arthropoda</taxon>
        <taxon>Crustacea</taxon>
        <taxon>Multicrustacea</taxon>
        <taxon>Malacostraca</taxon>
        <taxon>Eumalacostraca</taxon>
        <taxon>Eucarida</taxon>
        <taxon>Decapoda</taxon>
        <taxon>Pleocyemata</taxon>
        <taxon>Anomura</taxon>
        <taxon>Galatheoidea</taxon>
        <taxon>Porcellanidae</taxon>
        <taxon>Petrolisthes</taxon>
    </lineage>
</organism>
<dbReference type="InterPro" id="IPR051217">
    <property type="entry name" value="Insect_Cuticle_Struc_Prot"/>
</dbReference>
<dbReference type="GO" id="GO:0031012">
    <property type="term" value="C:extracellular matrix"/>
    <property type="evidence" value="ECO:0007669"/>
    <property type="project" value="TreeGrafter"/>
</dbReference>
<dbReference type="PROSITE" id="PS00233">
    <property type="entry name" value="CHIT_BIND_RR_1"/>
    <property type="match status" value="1"/>
</dbReference>
<dbReference type="Pfam" id="PF00379">
    <property type="entry name" value="Chitin_bind_4"/>
    <property type="match status" value="1"/>
</dbReference>
<dbReference type="PANTHER" id="PTHR12236">
    <property type="entry name" value="STRUCTURAL CONTITUENT OF CUTICLE"/>
    <property type="match status" value="1"/>
</dbReference>
<sequence length="109" mass="12093">MLLKVCVVAVVLGLTLARPDPSLYKHHHGRGGHYRPQPYSFSYGVQDRYSGQNFGRQESSDGKTVLGAYSVDLPDGRKQTVNYRADPYSGFQADVSYTGHSHGHGSHHY</sequence>
<dbReference type="PROSITE" id="PS51155">
    <property type="entry name" value="CHIT_BIND_RR_2"/>
    <property type="match status" value="1"/>
</dbReference>
<keyword evidence="5" id="KW-1185">Reference proteome</keyword>
<dbReference type="GO" id="GO:0005615">
    <property type="term" value="C:extracellular space"/>
    <property type="evidence" value="ECO:0007669"/>
    <property type="project" value="TreeGrafter"/>
</dbReference>
<name>A0AAE1FGT1_PETCI</name>
<accession>A0AAE1FGT1</accession>
<evidence type="ECO:0000256" key="3">
    <source>
        <dbReference type="SAM" id="SignalP"/>
    </source>
</evidence>
<protein>
    <submittedName>
        <fullName evidence="4">Uncharacterized protein</fullName>
    </submittedName>
</protein>
<dbReference type="Proteomes" id="UP001286313">
    <property type="component" value="Unassembled WGS sequence"/>
</dbReference>
<evidence type="ECO:0000256" key="2">
    <source>
        <dbReference type="PROSITE-ProRule" id="PRU00497"/>
    </source>
</evidence>
<gene>
    <name evidence="4" type="ORF">Pcinc_021648</name>
</gene>
<dbReference type="InterPro" id="IPR000618">
    <property type="entry name" value="Insect_cuticle"/>
</dbReference>
<feature type="signal peptide" evidence="3">
    <location>
        <begin position="1"/>
        <end position="17"/>
    </location>
</feature>
<dbReference type="PRINTS" id="PR00947">
    <property type="entry name" value="CUTICLE"/>
</dbReference>
<evidence type="ECO:0000313" key="5">
    <source>
        <dbReference type="Proteomes" id="UP001286313"/>
    </source>
</evidence>
<reference evidence="4" key="1">
    <citation type="submission" date="2023-10" db="EMBL/GenBank/DDBJ databases">
        <title>Genome assemblies of two species of porcelain crab, Petrolisthes cinctipes and Petrolisthes manimaculis (Anomura: Porcellanidae).</title>
        <authorList>
            <person name="Angst P."/>
        </authorList>
    </citation>
    <scope>NUCLEOTIDE SEQUENCE</scope>
    <source>
        <strain evidence="4">PB745_01</strain>
        <tissue evidence="4">Gill</tissue>
    </source>
</reference>
<comment type="caution">
    <text evidence="4">The sequence shown here is derived from an EMBL/GenBank/DDBJ whole genome shotgun (WGS) entry which is preliminary data.</text>
</comment>
<dbReference type="GO" id="GO:0042302">
    <property type="term" value="F:structural constituent of cuticle"/>
    <property type="evidence" value="ECO:0007669"/>
    <property type="project" value="UniProtKB-UniRule"/>
</dbReference>
<evidence type="ECO:0000256" key="1">
    <source>
        <dbReference type="ARBA" id="ARBA00022460"/>
    </source>
</evidence>
<feature type="chain" id="PRO_5041910915" evidence="3">
    <location>
        <begin position="18"/>
        <end position="109"/>
    </location>
</feature>
<dbReference type="EMBL" id="JAWQEG010002232">
    <property type="protein sequence ID" value="KAK3873319.1"/>
    <property type="molecule type" value="Genomic_DNA"/>
</dbReference>